<dbReference type="GO" id="GO:0008983">
    <property type="term" value="F:protein-glutamate O-methyltransferase activity"/>
    <property type="evidence" value="ECO:0007669"/>
    <property type="project" value="UniProtKB-EC"/>
</dbReference>
<feature type="domain" description="CheR-type methyltransferase" evidence="12">
    <location>
        <begin position="228"/>
        <end position="479"/>
    </location>
</feature>
<dbReference type="SUPFAM" id="SSF55785">
    <property type="entry name" value="PYP-like sensor domain (PAS domain)"/>
    <property type="match status" value="3"/>
</dbReference>
<dbReference type="GO" id="GO:0000156">
    <property type="term" value="F:phosphorelay response regulator activity"/>
    <property type="evidence" value="ECO:0007669"/>
    <property type="project" value="InterPro"/>
</dbReference>
<dbReference type="Pfam" id="PF01339">
    <property type="entry name" value="CheB_methylest"/>
    <property type="match status" value="1"/>
</dbReference>
<dbReference type="InterPro" id="IPR035965">
    <property type="entry name" value="PAS-like_dom_sf"/>
</dbReference>
<accession>A0A562ZTK5</accession>
<keyword evidence="3" id="KW-0489">Methyltransferase</keyword>
<organism evidence="13 14">
    <name type="scientific">Caenimonas sedimenti</name>
    <dbReference type="NCBI Taxonomy" id="2596921"/>
    <lineage>
        <taxon>Bacteria</taxon>
        <taxon>Pseudomonadati</taxon>
        <taxon>Pseudomonadota</taxon>
        <taxon>Betaproteobacteria</taxon>
        <taxon>Burkholderiales</taxon>
        <taxon>Comamonadaceae</taxon>
        <taxon>Caenimonas</taxon>
    </lineage>
</organism>
<dbReference type="Gene3D" id="3.40.50.150">
    <property type="entry name" value="Vaccinia Virus protein VP39"/>
    <property type="match status" value="1"/>
</dbReference>
<feature type="domain" description="PAS" evidence="9">
    <location>
        <begin position="1009"/>
        <end position="1066"/>
    </location>
</feature>
<dbReference type="GO" id="GO:0008984">
    <property type="term" value="F:protein-glutamate methylesterase activity"/>
    <property type="evidence" value="ECO:0007669"/>
    <property type="project" value="InterPro"/>
</dbReference>
<name>A0A562ZTK5_9BURK</name>
<evidence type="ECO:0000256" key="3">
    <source>
        <dbReference type="ARBA" id="ARBA00022603"/>
    </source>
</evidence>
<dbReference type="PROSITE" id="PS50112">
    <property type="entry name" value="PAS"/>
    <property type="match status" value="2"/>
</dbReference>
<feature type="active site" evidence="6">
    <location>
        <position position="157"/>
    </location>
</feature>
<evidence type="ECO:0000256" key="2">
    <source>
        <dbReference type="ARBA" id="ARBA00012534"/>
    </source>
</evidence>
<dbReference type="PANTHER" id="PTHR24422:SF27">
    <property type="entry name" value="PROTEIN-GLUTAMATE O-METHYLTRANSFERASE"/>
    <property type="match status" value="1"/>
</dbReference>
<dbReference type="InterPro" id="IPR022641">
    <property type="entry name" value="CheR_N"/>
</dbReference>
<feature type="domain" description="PAC" evidence="10">
    <location>
        <begin position="956"/>
        <end position="1008"/>
    </location>
</feature>
<protein>
    <recommendedName>
        <fullName evidence="2">protein-glutamate O-methyltransferase</fullName>
        <ecNumber evidence="2">2.1.1.80</ecNumber>
    </recommendedName>
</protein>
<dbReference type="InterPro" id="IPR036804">
    <property type="entry name" value="CheR_N_sf"/>
</dbReference>
<dbReference type="InterPro" id="IPR001610">
    <property type="entry name" value="PAC"/>
</dbReference>
<dbReference type="Gene3D" id="3.40.50.180">
    <property type="entry name" value="Methylesterase CheB, C-terminal domain"/>
    <property type="match status" value="1"/>
</dbReference>
<dbReference type="InterPro" id="IPR000780">
    <property type="entry name" value="CheR_MeTrfase"/>
</dbReference>
<feature type="active site" evidence="6">
    <location>
        <position position="65"/>
    </location>
</feature>
<dbReference type="Gene3D" id="1.10.155.10">
    <property type="entry name" value="Chemotaxis receptor methyltransferase CheR, N-terminal domain"/>
    <property type="match status" value="1"/>
</dbReference>
<sequence length="1140" mass="125632">MTEHLRPDGAEQDLAEEIDNIVPSHGYNKIPVVGLGGSAGSIEALQEFFRVMPAGSGLAFVVVIHLSPDHDSSLTELLQRCTPMRVVQANEQISVEPGTVYVIPPGKLIQSANGHLKLSAIGEERARHVTVDVFFRTLADSHAPHSAAVVLSGMDGDGAIGIKRIKERGGLTVAQDPEEALHGSMPRSSVDTGMVDWVLPVRDMPARLLSYFRLEQSINLPPEESPAPAQSRHEQDEAQLRDVLSFLRTRTGRDFSNYKRATVLRRLGRRMQVNGVDNLGSYLTCLRTRSGECNALLQDLLISVTNFFRDAECFEALEAHLPALFAGKKAGDVVRVWTVACATGEEAYSLAMLLSEHARTLDSPPLIQVFATDLDDGAIRTARDGVYPLAITADVSPERLRRHFIKEHRGYRVRRELREMVLFAVHDVLKDSPFSRLDMVSCRNLLIYLTREAQTRVMETVHFGLVPHGKLMLGSSESIDETSLLFQVLDKKHRIYEQRPVGRTSVPLRSAPATLALAERAQQAARDGPIVSSQAGLLSSTEPSAATPGAPGGRLNLAELHLRLVEHLAPPSVLLDADYKILHLSPRAGRFLQFSGGEPSRDLLRAMPAELRIELRAALYQAGQTRGTAELQALPFPLGGSTTLVDVRVLCLEQEGDPLFLVTFDPRIPDAGQVADAAARAETDPLARHLDREIERLKSHLRETVEQYEASTEEIKASNEELQAMNEELRAATEELETSREELQSINEELTTVNQELKNKVEELVHSNSDMQNLMDATAIATIFLNRDLRITRYTPSAGALFNLIPSDAGRPLTDMASQLDYPELGDDARSVLARLVPIEREVSQRGDRWYLARLLPYRTIEDRIGGVVFTFIDITERKKAEEVQRWLSSVVRATSDAVISFAPDHTILSWNGGAERIFGYTAEEAIGQPLTMLAPDGGAEQDRLVANVVHGNGVDNHETVRKRKDGTRIHVAITLSPIRDDDGKMLAGTALARDISSARAAADALRASEERLRLLVESAREYAIFSTDLERRVTSWNSGAERLLGFSESEVMGRSADIIFTPEDRADGAPEREAATALREGRASDERTHMRKDGSRFFGSGAMMAMRNTAGEPVGLVKILRDPSDRPPPPTPAPLRPEC</sequence>
<dbReference type="Gene3D" id="3.30.450.20">
    <property type="entry name" value="PAS domain"/>
    <property type="match status" value="3"/>
</dbReference>
<dbReference type="Pfam" id="PF01739">
    <property type="entry name" value="CheR"/>
    <property type="match status" value="1"/>
</dbReference>
<gene>
    <name evidence="13" type="ORF">FN976_09580</name>
</gene>
<dbReference type="CDD" id="cd16434">
    <property type="entry name" value="CheB-CheR_fusion"/>
    <property type="match status" value="1"/>
</dbReference>
<feature type="domain" description="CheB-type methylesterase" evidence="11">
    <location>
        <begin position="26"/>
        <end position="215"/>
    </location>
</feature>
<keyword evidence="6" id="KW-0378">Hydrolase</keyword>
<evidence type="ECO:0000256" key="5">
    <source>
        <dbReference type="ARBA" id="ARBA00022691"/>
    </source>
</evidence>
<dbReference type="SUPFAM" id="SSF53335">
    <property type="entry name" value="S-adenosyl-L-methionine-dependent methyltransferases"/>
    <property type="match status" value="1"/>
</dbReference>
<dbReference type="SUPFAM" id="SSF52738">
    <property type="entry name" value="Methylesterase CheB, C-terminal domain"/>
    <property type="match status" value="1"/>
</dbReference>
<dbReference type="InterPro" id="IPR000673">
    <property type="entry name" value="Sig_transdc_resp-reg_Me-estase"/>
</dbReference>
<evidence type="ECO:0000256" key="7">
    <source>
        <dbReference type="SAM" id="Coils"/>
    </source>
</evidence>
<dbReference type="GO" id="GO:0006935">
    <property type="term" value="P:chemotaxis"/>
    <property type="evidence" value="ECO:0007669"/>
    <property type="project" value="UniProtKB-UniRule"/>
</dbReference>
<dbReference type="SMART" id="SM00086">
    <property type="entry name" value="PAC"/>
    <property type="match status" value="3"/>
</dbReference>
<dbReference type="NCBIfam" id="TIGR00229">
    <property type="entry name" value="sensory_box"/>
    <property type="match status" value="2"/>
</dbReference>
<dbReference type="RefSeq" id="WP_145892797.1">
    <property type="nucleotide sequence ID" value="NZ_VOBQ01000007.1"/>
</dbReference>
<dbReference type="InterPro" id="IPR029063">
    <property type="entry name" value="SAM-dependent_MTases_sf"/>
</dbReference>
<dbReference type="SMART" id="SM00091">
    <property type="entry name" value="PAS"/>
    <property type="match status" value="4"/>
</dbReference>
<feature type="active site" evidence="6">
    <location>
        <position position="38"/>
    </location>
</feature>
<feature type="compositionally biased region" description="Pro residues" evidence="8">
    <location>
        <begin position="1127"/>
        <end position="1140"/>
    </location>
</feature>
<dbReference type="EC" id="2.1.1.80" evidence="2"/>
<keyword evidence="4" id="KW-0808">Transferase</keyword>
<dbReference type="Pfam" id="PF13596">
    <property type="entry name" value="PAS_10"/>
    <property type="match status" value="1"/>
</dbReference>
<dbReference type="Pfam" id="PF03705">
    <property type="entry name" value="CheR_N"/>
    <property type="match status" value="1"/>
</dbReference>
<proteinExistence type="predicted"/>
<evidence type="ECO:0000259" key="12">
    <source>
        <dbReference type="PROSITE" id="PS50123"/>
    </source>
</evidence>
<dbReference type="InterPro" id="IPR050903">
    <property type="entry name" value="Bact_Chemotaxis_MeTrfase"/>
</dbReference>
<comment type="catalytic activity">
    <reaction evidence="1">
        <text>L-glutamyl-[protein] + S-adenosyl-L-methionine = [protein]-L-glutamate 5-O-methyl ester + S-adenosyl-L-homocysteine</text>
        <dbReference type="Rhea" id="RHEA:24452"/>
        <dbReference type="Rhea" id="RHEA-COMP:10208"/>
        <dbReference type="Rhea" id="RHEA-COMP:10311"/>
        <dbReference type="ChEBI" id="CHEBI:29973"/>
        <dbReference type="ChEBI" id="CHEBI:57856"/>
        <dbReference type="ChEBI" id="CHEBI:59789"/>
        <dbReference type="ChEBI" id="CHEBI:82795"/>
        <dbReference type="EC" id="2.1.1.80"/>
    </reaction>
</comment>
<reference evidence="13 14" key="1">
    <citation type="submission" date="2019-07" db="EMBL/GenBank/DDBJ databases">
        <title>Caenimonas sedimenti sp. nov., isolated from activated sludge.</title>
        <authorList>
            <person name="Xu J."/>
        </authorList>
    </citation>
    <scope>NUCLEOTIDE SEQUENCE [LARGE SCALE GENOMIC DNA]</scope>
    <source>
        <strain evidence="13 14">HX-9-20</strain>
    </source>
</reference>
<dbReference type="Pfam" id="PF13426">
    <property type="entry name" value="PAS_9"/>
    <property type="match status" value="2"/>
</dbReference>
<dbReference type="InterPro" id="IPR035909">
    <property type="entry name" value="CheB_C"/>
</dbReference>
<evidence type="ECO:0000259" key="9">
    <source>
        <dbReference type="PROSITE" id="PS50112"/>
    </source>
</evidence>
<dbReference type="AlphaFoldDB" id="A0A562ZTK5"/>
<evidence type="ECO:0000256" key="1">
    <source>
        <dbReference type="ARBA" id="ARBA00001541"/>
    </source>
</evidence>
<feature type="region of interest" description="Disordered" evidence="8">
    <location>
        <begin position="1120"/>
        <end position="1140"/>
    </location>
</feature>
<feature type="domain" description="PAS" evidence="9">
    <location>
        <begin position="884"/>
        <end position="953"/>
    </location>
</feature>
<keyword evidence="5" id="KW-0949">S-adenosyl-L-methionine</keyword>
<dbReference type="PROSITE" id="PS50123">
    <property type="entry name" value="CHER"/>
    <property type="match status" value="1"/>
</dbReference>
<evidence type="ECO:0000256" key="6">
    <source>
        <dbReference type="PROSITE-ProRule" id="PRU00050"/>
    </source>
</evidence>
<evidence type="ECO:0000259" key="11">
    <source>
        <dbReference type="PROSITE" id="PS50122"/>
    </source>
</evidence>
<keyword evidence="6" id="KW-0145">Chemotaxis</keyword>
<dbReference type="InterPro" id="IPR000700">
    <property type="entry name" value="PAS-assoc_C"/>
</dbReference>
<keyword evidence="7" id="KW-0175">Coiled coil</keyword>
<dbReference type="GO" id="GO:0005737">
    <property type="term" value="C:cytoplasm"/>
    <property type="evidence" value="ECO:0007669"/>
    <property type="project" value="InterPro"/>
</dbReference>
<evidence type="ECO:0000313" key="13">
    <source>
        <dbReference type="EMBL" id="TWO71615.1"/>
    </source>
</evidence>
<evidence type="ECO:0000313" key="14">
    <source>
        <dbReference type="Proteomes" id="UP000318199"/>
    </source>
</evidence>
<dbReference type="CDD" id="cd00130">
    <property type="entry name" value="PAS"/>
    <property type="match status" value="3"/>
</dbReference>
<dbReference type="SUPFAM" id="SSF47757">
    <property type="entry name" value="Chemotaxis receptor methyltransferase CheR, N-terminal domain"/>
    <property type="match status" value="1"/>
</dbReference>
<dbReference type="PRINTS" id="PR00996">
    <property type="entry name" value="CHERMTFRASE"/>
</dbReference>
<dbReference type="PROSITE" id="PS50113">
    <property type="entry name" value="PAC"/>
    <property type="match status" value="1"/>
</dbReference>
<dbReference type="GO" id="GO:0032259">
    <property type="term" value="P:methylation"/>
    <property type="evidence" value="ECO:0007669"/>
    <property type="project" value="UniProtKB-KW"/>
</dbReference>
<dbReference type="OrthoDB" id="9816309at2"/>
<dbReference type="InterPro" id="IPR022642">
    <property type="entry name" value="CheR_C"/>
</dbReference>
<evidence type="ECO:0000256" key="4">
    <source>
        <dbReference type="ARBA" id="ARBA00022679"/>
    </source>
</evidence>
<feature type="coiled-coil region" evidence="7">
    <location>
        <begin position="687"/>
        <end position="774"/>
    </location>
</feature>
<dbReference type="EMBL" id="VOBQ01000007">
    <property type="protein sequence ID" value="TWO71615.1"/>
    <property type="molecule type" value="Genomic_DNA"/>
</dbReference>
<dbReference type="InterPro" id="IPR000014">
    <property type="entry name" value="PAS"/>
</dbReference>
<dbReference type="PROSITE" id="PS50122">
    <property type="entry name" value="CHEB"/>
    <property type="match status" value="1"/>
</dbReference>
<evidence type="ECO:0000256" key="8">
    <source>
        <dbReference type="SAM" id="MobiDB-lite"/>
    </source>
</evidence>
<keyword evidence="14" id="KW-1185">Reference proteome</keyword>
<comment type="caution">
    <text evidence="13">The sequence shown here is derived from an EMBL/GenBank/DDBJ whole genome shotgun (WGS) entry which is preliminary data.</text>
</comment>
<evidence type="ECO:0000259" key="10">
    <source>
        <dbReference type="PROSITE" id="PS50113"/>
    </source>
</evidence>
<dbReference type="Proteomes" id="UP000318199">
    <property type="component" value="Unassembled WGS sequence"/>
</dbReference>
<dbReference type="SMART" id="SM00138">
    <property type="entry name" value="MeTrc"/>
    <property type="match status" value="1"/>
</dbReference>
<dbReference type="PANTHER" id="PTHR24422">
    <property type="entry name" value="CHEMOTAXIS PROTEIN METHYLTRANSFERASE"/>
    <property type="match status" value="1"/>
</dbReference>